<feature type="compositionally biased region" description="Basic and acidic residues" evidence="1">
    <location>
        <begin position="288"/>
        <end position="312"/>
    </location>
</feature>
<name>A0A1Z5JZG8_FISSO</name>
<dbReference type="OrthoDB" id="2150371at2759"/>
<feature type="compositionally biased region" description="Basic residues" evidence="1">
    <location>
        <begin position="1"/>
        <end position="11"/>
    </location>
</feature>
<dbReference type="EMBL" id="BDSP01000136">
    <property type="protein sequence ID" value="GAX19414.1"/>
    <property type="molecule type" value="Genomic_DNA"/>
</dbReference>
<gene>
    <name evidence="2" type="ORF">FisN_4Lu418</name>
</gene>
<feature type="region of interest" description="Disordered" evidence="1">
    <location>
        <begin position="1"/>
        <end position="35"/>
    </location>
</feature>
<feature type="region of interest" description="Disordered" evidence="1">
    <location>
        <begin position="288"/>
        <end position="314"/>
    </location>
</feature>
<evidence type="ECO:0000256" key="1">
    <source>
        <dbReference type="SAM" id="MobiDB-lite"/>
    </source>
</evidence>
<protein>
    <submittedName>
        <fullName evidence="2">Uncharacterized protein</fullName>
    </submittedName>
</protein>
<dbReference type="Proteomes" id="UP000198406">
    <property type="component" value="Unassembled WGS sequence"/>
</dbReference>
<accession>A0A1Z5JZG8</accession>
<sequence length="597" mass="68263">MRAKLSSKKITAKLGTGESPTTQEKARTTTSKATAHGRVLDDYVDLTLNDSDGENENPVAAFPGLKQSTSAKAKSSALHKSNNHGSIPRVSNKLTLKELREEALARNIDPESIPKTKSDILNSVLLDGSIHLKATSEYKQYMKILTMIESERPKLIQTASVIQGSKKVNQFDRQQKPQEKNGDQRVPTEKTVEEIPQKHESDIIAARAAEVKFQKCYHNISYPLVHPHKLACTLLLKLHGSPRDQVTCRGCGRQRYRLENAFSCEECDFDICGDCFKVQNATKEVKEAREERSRKKQEKLRQDVQKKELEHPRKQHALKPGEEWIAAMQFTATILEPPVKNKSITTKGHKYVVWSSDEYAYDGDPSKRFDTSWETSEEANDRARYLFFWKNPCEILPDEVLDEVEGTPKPKYRENLVTYAIDLERRRWEVGVVPTVAFPHLKDNETIRKGNNAVDFKHIMGLARQLSTRSFEEEWNAEKQFSPAAIQPPAKNKCFSKGHKYVVWSAEDHDDQGCYSDEQFDSSWETANEANDRARYLFFWKHTPEIEPQEVGEHDQGTPQPLFRDNLATYSVQLYDSRWTVGVIPSVAFPHLKSPRF</sequence>
<evidence type="ECO:0000313" key="3">
    <source>
        <dbReference type="Proteomes" id="UP000198406"/>
    </source>
</evidence>
<organism evidence="2 3">
    <name type="scientific">Fistulifera solaris</name>
    <name type="common">Oleaginous diatom</name>
    <dbReference type="NCBI Taxonomy" id="1519565"/>
    <lineage>
        <taxon>Eukaryota</taxon>
        <taxon>Sar</taxon>
        <taxon>Stramenopiles</taxon>
        <taxon>Ochrophyta</taxon>
        <taxon>Bacillariophyta</taxon>
        <taxon>Bacillariophyceae</taxon>
        <taxon>Bacillariophycidae</taxon>
        <taxon>Naviculales</taxon>
        <taxon>Naviculaceae</taxon>
        <taxon>Fistulifera</taxon>
    </lineage>
</organism>
<evidence type="ECO:0000313" key="2">
    <source>
        <dbReference type="EMBL" id="GAX19414.1"/>
    </source>
</evidence>
<keyword evidence="3" id="KW-1185">Reference proteome</keyword>
<feature type="region of interest" description="Disordered" evidence="1">
    <location>
        <begin position="169"/>
        <end position="196"/>
    </location>
</feature>
<dbReference type="AlphaFoldDB" id="A0A1Z5JZG8"/>
<proteinExistence type="predicted"/>
<feature type="compositionally biased region" description="Polar residues" evidence="1">
    <location>
        <begin position="18"/>
        <end position="33"/>
    </location>
</feature>
<comment type="caution">
    <text evidence="2">The sequence shown here is derived from an EMBL/GenBank/DDBJ whole genome shotgun (WGS) entry which is preliminary data.</text>
</comment>
<reference evidence="2 3" key="1">
    <citation type="journal article" date="2015" name="Plant Cell">
        <title>Oil accumulation by the oleaginous diatom Fistulifera solaris as revealed by the genome and transcriptome.</title>
        <authorList>
            <person name="Tanaka T."/>
            <person name="Maeda Y."/>
            <person name="Veluchamy A."/>
            <person name="Tanaka M."/>
            <person name="Abida H."/>
            <person name="Marechal E."/>
            <person name="Bowler C."/>
            <person name="Muto M."/>
            <person name="Sunaga Y."/>
            <person name="Tanaka M."/>
            <person name="Yoshino T."/>
            <person name="Taniguchi T."/>
            <person name="Fukuda Y."/>
            <person name="Nemoto M."/>
            <person name="Matsumoto M."/>
            <person name="Wong P.S."/>
            <person name="Aburatani S."/>
            <person name="Fujibuchi W."/>
        </authorList>
    </citation>
    <scope>NUCLEOTIDE SEQUENCE [LARGE SCALE GENOMIC DNA]</scope>
    <source>
        <strain evidence="2 3">JPCC DA0580</strain>
    </source>
</reference>
<dbReference type="InParanoid" id="A0A1Z5JZG8"/>